<proteinExistence type="inferred from homology"/>
<dbReference type="InterPro" id="IPR014746">
    <property type="entry name" value="Gln_synth/guanido_kin_cat_dom"/>
</dbReference>
<reference evidence="5 6" key="1">
    <citation type="submission" date="2019-02" db="EMBL/GenBank/DDBJ databases">
        <title>Deep-cultivation of Planctomycetes and their phenomic and genomic characterization uncovers novel biology.</title>
        <authorList>
            <person name="Wiegand S."/>
            <person name="Jogler M."/>
            <person name="Boedeker C."/>
            <person name="Pinto D."/>
            <person name="Vollmers J."/>
            <person name="Rivas-Marin E."/>
            <person name="Kohn T."/>
            <person name="Peeters S.H."/>
            <person name="Heuer A."/>
            <person name="Rast P."/>
            <person name="Oberbeckmann S."/>
            <person name="Bunk B."/>
            <person name="Jeske O."/>
            <person name="Meyerdierks A."/>
            <person name="Storesund J.E."/>
            <person name="Kallscheuer N."/>
            <person name="Luecker S."/>
            <person name="Lage O.M."/>
            <person name="Pohl T."/>
            <person name="Merkel B.J."/>
            <person name="Hornburger P."/>
            <person name="Mueller R.-W."/>
            <person name="Bruemmer F."/>
            <person name="Labrenz M."/>
            <person name="Spormann A.M."/>
            <person name="Op Den Camp H."/>
            <person name="Overmann J."/>
            <person name="Amann R."/>
            <person name="Jetten M.S.M."/>
            <person name="Mascher T."/>
            <person name="Medema M.H."/>
            <person name="Devos D.P."/>
            <person name="Kaster A.-K."/>
            <person name="Ovreas L."/>
            <person name="Rohde M."/>
            <person name="Galperin M.Y."/>
            <person name="Jogler C."/>
        </authorList>
    </citation>
    <scope>NUCLEOTIDE SEQUENCE [LARGE SCALE GENOMIC DNA]</scope>
    <source>
        <strain evidence="5 6">Poly59</strain>
    </source>
</reference>
<keyword evidence="6" id="KW-1185">Reference proteome</keyword>
<evidence type="ECO:0000256" key="1">
    <source>
        <dbReference type="ARBA" id="ARBA00022598"/>
    </source>
</evidence>
<dbReference type="EMBL" id="SJPX01000003">
    <property type="protein sequence ID" value="TWU51262.1"/>
    <property type="molecule type" value="Genomic_DNA"/>
</dbReference>
<dbReference type="Gene3D" id="3.30.590.20">
    <property type="match status" value="1"/>
</dbReference>
<accession>A0A5C6EQ65</accession>
<keyword evidence="2 4" id="KW-0547">Nucleotide-binding</keyword>
<dbReference type="Proteomes" id="UP000317977">
    <property type="component" value="Unassembled WGS sequence"/>
</dbReference>
<dbReference type="PANTHER" id="PTHR36510">
    <property type="entry name" value="GLUTAMATE--CYSTEINE LIGASE 2-RELATED"/>
    <property type="match status" value="1"/>
</dbReference>
<name>A0A5C6EQ65_9BACT</name>
<dbReference type="GO" id="GO:0005524">
    <property type="term" value="F:ATP binding"/>
    <property type="evidence" value="ECO:0007669"/>
    <property type="project" value="UniProtKB-KW"/>
</dbReference>
<dbReference type="RefSeq" id="WP_146534655.1">
    <property type="nucleotide sequence ID" value="NZ_SJPX01000003.1"/>
</dbReference>
<dbReference type="NCBIfam" id="TIGR02050">
    <property type="entry name" value="gshA_cyan_rel"/>
    <property type="match status" value="1"/>
</dbReference>
<dbReference type="NCBIfam" id="NF010041">
    <property type="entry name" value="PRK13517.1-1"/>
    <property type="match status" value="1"/>
</dbReference>
<comment type="function">
    <text evidence="4">ATP-dependent carboxylate-amine ligase which exhibits weak glutamate--cysteine ligase activity.</text>
</comment>
<organism evidence="5 6">
    <name type="scientific">Rubripirellula reticaptiva</name>
    <dbReference type="NCBI Taxonomy" id="2528013"/>
    <lineage>
        <taxon>Bacteria</taxon>
        <taxon>Pseudomonadati</taxon>
        <taxon>Planctomycetota</taxon>
        <taxon>Planctomycetia</taxon>
        <taxon>Pirellulales</taxon>
        <taxon>Pirellulaceae</taxon>
        <taxon>Rubripirellula</taxon>
    </lineage>
</organism>
<evidence type="ECO:0000256" key="4">
    <source>
        <dbReference type="HAMAP-Rule" id="MF_01609"/>
    </source>
</evidence>
<evidence type="ECO:0000313" key="5">
    <source>
        <dbReference type="EMBL" id="TWU51262.1"/>
    </source>
</evidence>
<dbReference type="AlphaFoldDB" id="A0A5C6EQ65"/>
<dbReference type="PANTHER" id="PTHR36510:SF1">
    <property type="entry name" value="GLUTAMATE--CYSTEINE LIGASE 2-RELATED"/>
    <property type="match status" value="1"/>
</dbReference>
<dbReference type="InterPro" id="IPR006336">
    <property type="entry name" value="GCS2"/>
</dbReference>
<sequence>MRKPIPSVGVEEEYQLVDPGTGQLLPNCKEVMRRLGDDTKADIQHELHLTQIEMASAVCYTLDEVRDSLKRVRRQLVEAAKQTGAALVAAGTNPLILPDTESFTPKQRYRAMHERFQQVARDMLIFGCHVHVEMHDRSLRFQVMNQARRWLPILQALSANSPFWDGEDTGYASYRRELWAQWPMAGPPPHFDSLEDYEACVDDLIRCGAIEDESFIYWDIRLPTKVPTIEFRGADVMLSLEETVGYTGLVRAIVMQATKEVEANQINKPIRANVLTYATWHAARYGVSKDMVDPLTCEKKSTEELVAELLGYVRQSLEESGDLECVAEYVKRVLAGGTGADRQRAAVGSDANLIDAVQHAIVETAQNTVATVAKNCGHR</sequence>
<keyword evidence="1 4" id="KW-0436">Ligase</keyword>
<dbReference type="InterPro" id="IPR011793">
    <property type="entry name" value="YbdK"/>
</dbReference>
<gene>
    <name evidence="5" type="primary">ybdK_1</name>
    <name evidence="5" type="ORF">Poly59_28540</name>
</gene>
<dbReference type="GO" id="GO:0004357">
    <property type="term" value="F:glutamate-cysteine ligase activity"/>
    <property type="evidence" value="ECO:0007669"/>
    <property type="project" value="UniProtKB-EC"/>
</dbReference>
<evidence type="ECO:0000313" key="6">
    <source>
        <dbReference type="Proteomes" id="UP000317977"/>
    </source>
</evidence>
<dbReference type="EC" id="6.3.2.2" evidence="4"/>
<evidence type="ECO:0000256" key="3">
    <source>
        <dbReference type="ARBA" id="ARBA00022840"/>
    </source>
</evidence>
<evidence type="ECO:0000256" key="2">
    <source>
        <dbReference type="ARBA" id="ARBA00022741"/>
    </source>
</evidence>
<dbReference type="HAMAP" id="MF_01609">
    <property type="entry name" value="Glu_cys_ligase_2"/>
    <property type="match status" value="1"/>
</dbReference>
<dbReference type="InterPro" id="IPR050141">
    <property type="entry name" value="GCL_type2/YbdK_subfam"/>
</dbReference>
<dbReference type="SUPFAM" id="SSF55931">
    <property type="entry name" value="Glutamine synthetase/guanido kinase"/>
    <property type="match status" value="1"/>
</dbReference>
<dbReference type="Pfam" id="PF04107">
    <property type="entry name" value="GCS2"/>
    <property type="match status" value="1"/>
</dbReference>
<comment type="catalytic activity">
    <reaction evidence="4">
        <text>L-cysteine + L-glutamate + ATP = gamma-L-glutamyl-L-cysteine + ADP + phosphate + H(+)</text>
        <dbReference type="Rhea" id="RHEA:13285"/>
        <dbReference type="ChEBI" id="CHEBI:15378"/>
        <dbReference type="ChEBI" id="CHEBI:29985"/>
        <dbReference type="ChEBI" id="CHEBI:30616"/>
        <dbReference type="ChEBI" id="CHEBI:35235"/>
        <dbReference type="ChEBI" id="CHEBI:43474"/>
        <dbReference type="ChEBI" id="CHEBI:58173"/>
        <dbReference type="ChEBI" id="CHEBI:456216"/>
        <dbReference type="EC" id="6.3.2.2"/>
    </reaction>
</comment>
<comment type="caution">
    <text evidence="5">The sequence shown here is derived from an EMBL/GenBank/DDBJ whole genome shotgun (WGS) entry which is preliminary data.</text>
</comment>
<dbReference type="OrthoDB" id="9769628at2"/>
<comment type="similarity">
    <text evidence="4">Belongs to the glutamate--cysteine ligase type 2 family. YbdK subfamily.</text>
</comment>
<protein>
    <recommendedName>
        <fullName evidence="4">Putative glutamate--cysteine ligase 2</fullName>
        <ecNumber evidence="4">6.3.2.2</ecNumber>
    </recommendedName>
    <alternativeName>
        <fullName evidence="4">Gamma-glutamylcysteine synthetase 2</fullName>
        <shortName evidence="4">GCS 2</shortName>
        <shortName evidence="4">Gamma-GCS 2</shortName>
    </alternativeName>
</protein>
<keyword evidence="3 4" id="KW-0067">ATP-binding</keyword>
<dbReference type="GO" id="GO:0042398">
    <property type="term" value="P:modified amino acid biosynthetic process"/>
    <property type="evidence" value="ECO:0007669"/>
    <property type="project" value="InterPro"/>
</dbReference>